<dbReference type="SUPFAM" id="SSF53067">
    <property type="entry name" value="Actin-like ATPase domain"/>
    <property type="match status" value="1"/>
</dbReference>
<dbReference type="InterPro" id="IPR036388">
    <property type="entry name" value="WH-like_DNA-bd_sf"/>
</dbReference>
<dbReference type="Gene3D" id="3.30.420.40">
    <property type="match status" value="2"/>
</dbReference>
<evidence type="ECO:0000313" key="4">
    <source>
        <dbReference type="Proteomes" id="UP001555826"/>
    </source>
</evidence>
<dbReference type="Pfam" id="PF09339">
    <property type="entry name" value="HTH_IclR"/>
    <property type="match status" value="1"/>
</dbReference>
<evidence type="ECO:0000259" key="2">
    <source>
        <dbReference type="Pfam" id="PF09339"/>
    </source>
</evidence>
<gene>
    <name evidence="3" type="ORF">AB1207_01370</name>
</gene>
<dbReference type="RefSeq" id="WP_367635972.1">
    <property type="nucleotide sequence ID" value="NZ_JBFNQN010000001.1"/>
</dbReference>
<organism evidence="3 4">
    <name type="scientific">Kineococcus endophyticus</name>
    <dbReference type="NCBI Taxonomy" id="1181883"/>
    <lineage>
        <taxon>Bacteria</taxon>
        <taxon>Bacillati</taxon>
        <taxon>Actinomycetota</taxon>
        <taxon>Actinomycetes</taxon>
        <taxon>Kineosporiales</taxon>
        <taxon>Kineosporiaceae</taxon>
        <taxon>Kineococcus</taxon>
    </lineage>
</organism>
<dbReference type="PANTHER" id="PTHR18964">
    <property type="entry name" value="ROK (REPRESSOR, ORF, KINASE) FAMILY"/>
    <property type="match status" value="1"/>
</dbReference>
<name>A0ABV3P193_9ACTN</name>
<sequence length="384" mass="40133">MTRRLRDENALAVLHHVWDLPDGADGVTGSDLMAATGLSRATVHDVCGELIERGWLRELENGRTTEGYVTGRPARRYAFDALAGTVLGVDAGLHRIAVRVADLRGRALADAAEEVDHDPARTPVADRVADVVRIVEEAWDRAERPRVLGVALGVPAPVGPSGTTEFSGNPFWEFVNPDLTGALARRAGWRVLADNDANLAALAEGWRGSGRGVRHQVTLLAGERIGAGVVEDGRLLRGARGGVGEMRYLDLVEGVGSPDGLGKVLRELVRAAGGTGAAEDVVAAAAAGEESAGALLDVAAERLTRVVVTLVSLFDPDRVVVAGGVAGAPGLVERVEAGLPRFLDPPRPPVVASTLGRDVVVLGALRRALDEVRADALALSPGRG</sequence>
<protein>
    <submittedName>
        <fullName evidence="3">ROK family protein</fullName>
    </submittedName>
</protein>
<comment type="caution">
    <text evidence="3">The sequence shown here is derived from an EMBL/GenBank/DDBJ whole genome shotgun (WGS) entry which is preliminary data.</text>
</comment>
<reference evidence="3 4" key="1">
    <citation type="submission" date="2024-07" db="EMBL/GenBank/DDBJ databases">
        <authorList>
            <person name="Thanompreechachai J."/>
            <person name="Duangmal K."/>
        </authorList>
    </citation>
    <scope>NUCLEOTIDE SEQUENCE [LARGE SCALE GENOMIC DNA]</scope>
    <source>
        <strain evidence="3 4">KCTC 19886</strain>
    </source>
</reference>
<evidence type="ECO:0000256" key="1">
    <source>
        <dbReference type="ARBA" id="ARBA00006479"/>
    </source>
</evidence>
<dbReference type="SUPFAM" id="SSF46785">
    <property type="entry name" value="Winged helix' DNA-binding domain"/>
    <property type="match status" value="1"/>
</dbReference>
<proteinExistence type="inferred from homology"/>
<accession>A0ABV3P193</accession>
<dbReference type="InterPro" id="IPR036390">
    <property type="entry name" value="WH_DNA-bd_sf"/>
</dbReference>
<dbReference type="InterPro" id="IPR005471">
    <property type="entry name" value="Tscrpt_reg_IclR_N"/>
</dbReference>
<dbReference type="PANTHER" id="PTHR18964:SF149">
    <property type="entry name" value="BIFUNCTIONAL UDP-N-ACETYLGLUCOSAMINE 2-EPIMERASE_N-ACETYLMANNOSAMINE KINASE"/>
    <property type="match status" value="1"/>
</dbReference>
<evidence type="ECO:0000313" key="3">
    <source>
        <dbReference type="EMBL" id="MEW9263385.1"/>
    </source>
</evidence>
<dbReference type="InterPro" id="IPR043129">
    <property type="entry name" value="ATPase_NBD"/>
</dbReference>
<dbReference type="Proteomes" id="UP001555826">
    <property type="component" value="Unassembled WGS sequence"/>
</dbReference>
<keyword evidence="4" id="KW-1185">Reference proteome</keyword>
<dbReference type="Pfam" id="PF00480">
    <property type="entry name" value="ROK"/>
    <property type="match status" value="1"/>
</dbReference>
<feature type="domain" description="HTH iclR-type" evidence="2">
    <location>
        <begin position="10"/>
        <end position="58"/>
    </location>
</feature>
<comment type="similarity">
    <text evidence="1">Belongs to the ROK (NagC/XylR) family.</text>
</comment>
<dbReference type="Gene3D" id="1.10.10.10">
    <property type="entry name" value="Winged helix-like DNA-binding domain superfamily/Winged helix DNA-binding domain"/>
    <property type="match status" value="1"/>
</dbReference>
<dbReference type="EMBL" id="JBFNQN010000001">
    <property type="protein sequence ID" value="MEW9263385.1"/>
    <property type="molecule type" value="Genomic_DNA"/>
</dbReference>
<dbReference type="CDD" id="cd23763">
    <property type="entry name" value="ASKHA_ATPase_ROK"/>
    <property type="match status" value="1"/>
</dbReference>
<dbReference type="InterPro" id="IPR000600">
    <property type="entry name" value="ROK"/>
</dbReference>